<organism evidence="3 4">
    <name type="scientific">Halosimplex pelagicum</name>
    <dbReference type="NCBI Taxonomy" id="869886"/>
    <lineage>
        <taxon>Archaea</taxon>
        <taxon>Methanobacteriati</taxon>
        <taxon>Methanobacteriota</taxon>
        <taxon>Stenosarchaea group</taxon>
        <taxon>Halobacteria</taxon>
        <taxon>Halobacteriales</taxon>
        <taxon>Haloarculaceae</taxon>
        <taxon>Halosimplex</taxon>
    </lineage>
</organism>
<protein>
    <submittedName>
        <fullName evidence="3">Uncharacterized protein</fullName>
    </submittedName>
</protein>
<dbReference type="AlphaFoldDB" id="A0A7D5P522"/>
<dbReference type="RefSeq" id="WP_179920798.1">
    <property type="nucleotide sequence ID" value="NZ_CP058909.1"/>
</dbReference>
<feature type="region of interest" description="Disordered" evidence="2">
    <location>
        <begin position="299"/>
        <end position="340"/>
    </location>
</feature>
<dbReference type="GeneID" id="56081870"/>
<name>A0A7D5P522_9EURY</name>
<feature type="coiled-coil region" evidence="1">
    <location>
        <begin position="373"/>
        <end position="407"/>
    </location>
</feature>
<sequence length="408" mass="42502">MTDGGTMSAQAAGGGGRARQRARREYRWARERTEAAAEMVTYLEEIEDKIGEGGGGGGGIVDDLIGSVTETAGDAAIEAGDTVAEMATDAVSTAVGNAVADAVTNNSLGVDKPSWVPLEVEDVSPIPVEQPTGGGDERNFLPGPDGSYRIPEPPWVPDLVDDLGGKKVRIEEPPGPIGYEPLPGPVEFEKLPGPVRFESLPGPVRFESLPGPVRIESPAEPYPVEDVGPIEVDVSVSATGDGSGGGTGGSGSTSDDGGDGEGGGNETWHDTIGDTIRDFPVVGPIAADAQENFGEIEPTHGRETVAPRRRGEDIYTEPYFPEGYDTDSNTSSGVSVGGSGPAVELTVEATSNADVTVDPQGLRDIEKAIDAVREAHEDNIDDLEGEIDDLRADLEDIEKELDDIASGR</sequence>
<gene>
    <name evidence="3" type="ORF">HZS54_04735</name>
</gene>
<feature type="region of interest" description="Disordered" evidence="2">
    <location>
        <begin position="235"/>
        <end position="272"/>
    </location>
</feature>
<keyword evidence="1" id="KW-0175">Coiled coil</keyword>
<feature type="region of interest" description="Disordered" evidence="2">
    <location>
        <begin position="1"/>
        <end position="25"/>
    </location>
</feature>
<accession>A0A7D5P522</accession>
<dbReference type="Proteomes" id="UP000509346">
    <property type="component" value="Chromosome"/>
</dbReference>
<reference evidence="3 4" key="1">
    <citation type="submission" date="2020-07" db="EMBL/GenBank/DDBJ databases">
        <title>Halosimplex litoreum sp. nov. and Halosimplex rubrum sp. nov., isolated from different salt environments.</title>
        <authorList>
            <person name="Cui H."/>
        </authorList>
    </citation>
    <scope>NUCLEOTIDE SEQUENCE [LARGE SCALE GENOMIC DNA]</scope>
    <source>
        <strain evidence="3 4">R2</strain>
    </source>
</reference>
<dbReference type="KEGG" id="hpel:HZS54_04735"/>
<dbReference type="EMBL" id="CP058909">
    <property type="protein sequence ID" value="QLH80983.1"/>
    <property type="molecule type" value="Genomic_DNA"/>
</dbReference>
<evidence type="ECO:0000256" key="2">
    <source>
        <dbReference type="SAM" id="MobiDB-lite"/>
    </source>
</evidence>
<feature type="compositionally biased region" description="Gly residues" evidence="2">
    <location>
        <begin position="241"/>
        <end position="251"/>
    </location>
</feature>
<evidence type="ECO:0000313" key="3">
    <source>
        <dbReference type="EMBL" id="QLH80983.1"/>
    </source>
</evidence>
<feature type="compositionally biased region" description="Basic and acidic residues" evidence="2">
    <location>
        <begin position="299"/>
        <end position="313"/>
    </location>
</feature>
<evidence type="ECO:0000313" key="4">
    <source>
        <dbReference type="Proteomes" id="UP000509346"/>
    </source>
</evidence>
<proteinExistence type="predicted"/>
<evidence type="ECO:0000256" key="1">
    <source>
        <dbReference type="SAM" id="Coils"/>
    </source>
</evidence>
<keyword evidence="4" id="KW-1185">Reference proteome</keyword>